<organism evidence="2 3">
    <name type="scientific">Mucuna pruriens</name>
    <name type="common">Velvet bean</name>
    <name type="synonym">Dolichos pruriens</name>
    <dbReference type="NCBI Taxonomy" id="157652"/>
    <lineage>
        <taxon>Eukaryota</taxon>
        <taxon>Viridiplantae</taxon>
        <taxon>Streptophyta</taxon>
        <taxon>Embryophyta</taxon>
        <taxon>Tracheophyta</taxon>
        <taxon>Spermatophyta</taxon>
        <taxon>Magnoliopsida</taxon>
        <taxon>eudicotyledons</taxon>
        <taxon>Gunneridae</taxon>
        <taxon>Pentapetalae</taxon>
        <taxon>rosids</taxon>
        <taxon>fabids</taxon>
        <taxon>Fabales</taxon>
        <taxon>Fabaceae</taxon>
        <taxon>Papilionoideae</taxon>
        <taxon>50 kb inversion clade</taxon>
        <taxon>NPAAA clade</taxon>
        <taxon>indigoferoid/millettioid clade</taxon>
        <taxon>Phaseoleae</taxon>
        <taxon>Mucuna</taxon>
    </lineage>
</organism>
<protein>
    <submittedName>
        <fullName evidence="2">Uncharacterized protein</fullName>
    </submittedName>
</protein>
<gene>
    <name evidence="2" type="ORF">CR513_34711</name>
</gene>
<dbReference type="AlphaFoldDB" id="A0A371G160"/>
<sequence>MGMNYKKIHAYPNDFILHKKQFEATHQCPKYGESRYKKKDGDCSGNRRVLMSHSRERRARGKSNTKCIERSIQGALEIGSEFQSALVMAKHQGFRPQECVGYTERSPLTASSFPNPGPVPLRSRETPY</sequence>
<comment type="caution">
    <text evidence="2">The sequence shown here is derived from an EMBL/GenBank/DDBJ whole genome shotgun (WGS) entry which is preliminary data.</text>
</comment>
<evidence type="ECO:0000313" key="2">
    <source>
        <dbReference type="EMBL" id="RDX84261.1"/>
    </source>
</evidence>
<dbReference type="EMBL" id="QJKJ01007099">
    <property type="protein sequence ID" value="RDX84261.1"/>
    <property type="molecule type" value="Genomic_DNA"/>
</dbReference>
<reference evidence="2" key="1">
    <citation type="submission" date="2018-05" db="EMBL/GenBank/DDBJ databases">
        <title>Draft genome of Mucuna pruriens seed.</title>
        <authorList>
            <person name="Nnadi N.E."/>
            <person name="Vos R."/>
            <person name="Hasami M.H."/>
            <person name="Devisetty U.K."/>
            <person name="Aguiy J.C."/>
        </authorList>
    </citation>
    <scope>NUCLEOTIDE SEQUENCE [LARGE SCALE GENOMIC DNA]</scope>
    <source>
        <strain evidence="2">JCA_2017</strain>
    </source>
</reference>
<accession>A0A371G160</accession>
<keyword evidence="3" id="KW-1185">Reference proteome</keyword>
<proteinExistence type="predicted"/>
<feature type="non-terminal residue" evidence="2">
    <location>
        <position position="128"/>
    </location>
</feature>
<evidence type="ECO:0000313" key="3">
    <source>
        <dbReference type="Proteomes" id="UP000257109"/>
    </source>
</evidence>
<evidence type="ECO:0000256" key="1">
    <source>
        <dbReference type="SAM" id="MobiDB-lite"/>
    </source>
</evidence>
<feature type="region of interest" description="Disordered" evidence="1">
    <location>
        <begin position="105"/>
        <end position="128"/>
    </location>
</feature>
<dbReference type="Proteomes" id="UP000257109">
    <property type="component" value="Unassembled WGS sequence"/>
</dbReference>
<name>A0A371G160_MUCPR</name>